<protein>
    <submittedName>
        <fullName evidence="1">Uncharacterized protein</fullName>
    </submittedName>
</protein>
<dbReference type="AlphaFoldDB" id="A0A075A810"/>
<dbReference type="KEGG" id="ovi:T265_08545"/>
<evidence type="ECO:0000313" key="2">
    <source>
        <dbReference type="Proteomes" id="UP000054324"/>
    </source>
</evidence>
<keyword evidence="2" id="KW-1185">Reference proteome</keyword>
<organism evidence="1 2">
    <name type="scientific">Opisthorchis viverrini</name>
    <name type="common">Southeast Asian liver fluke</name>
    <dbReference type="NCBI Taxonomy" id="6198"/>
    <lineage>
        <taxon>Eukaryota</taxon>
        <taxon>Metazoa</taxon>
        <taxon>Spiralia</taxon>
        <taxon>Lophotrochozoa</taxon>
        <taxon>Platyhelminthes</taxon>
        <taxon>Trematoda</taxon>
        <taxon>Digenea</taxon>
        <taxon>Opisthorchiida</taxon>
        <taxon>Opisthorchiata</taxon>
        <taxon>Opisthorchiidae</taxon>
        <taxon>Opisthorchis</taxon>
    </lineage>
</organism>
<proteinExistence type="predicted"/>
<sequence>MSPRMVTKRLQANCQARRTDQQPPDQQPINAMATFDCTGLGSTASGTEVCTLLVGTGVVLGCTGGCTFGVRVPPETTASGCKLVGILDVLVGTGATFGPTFAGLLVTGCPAVAFL</sequence>
<reference evidence="1 2" key="1">
    <citation type="submission" date="2013-11" db="EMBL/GenBank/DDBJ databases">
        <title>Opisthorchis viverrini - life in the bile duct.</title>
        <authorList>
            <person name="Young N.D."/>
            <person name="Nagarajan N."/>
            <person name="Lin S.J."/>
            <person name="Korhonen P.K."/>
            <person name="Jex A.R."/>
            <person name="Hall R.S."/>
            <person name="Safavi-Hemami H."/>
            <person name="Kaewkong W."/>
            <person name="Bertrand D."/>
            <person name="Gao S."/>
            <person name="Seet Q."/>
            <person name="Wongkham S."/>
            <person name="Teh B.T."/>
            <person name="Wongkham C."/>
            <person name="Intapan P.M."/>
            <person name="Maleewong W."/>
            <person name="Yang X."/>
            <person name="Hu M."/>
            <person name="Wang Z."/>
            <person name="Hofmann A."/>
            <person name="Sternberg P.W."/>
            <person name="Tan P."/>
            <person name="Wang J."/>
            <person name="Gasser R.B."/>
        </authorList>
    </citation>
    <scope>NUCLEOTIDE SEQUENCE [LARGE SCALE GENOMIC DNA]</scope>
</reference>
<accession>A0A075A810</accession>
<dbReference type="GeneID" id="20322724"/>
<dbReference type="EMBL" id="KL596843">
    <property type="protein sequence ID" value="KER23604.1"/>
    <property type="molecule type" value="Genomic_DNA"/>
</dbReference>
<dbReference type="RefSeq" id="XP_009172646.1">
    <property type="nucleotide sequence ID" value="XM_009174382.1"/>
</dbReference>
<dbReference type="Proteomes" id="UP000054324">
    <property type="component" value="Unassembled WGS sequence"/>
</dbReference>
<dbReference type="CTD" id="20322724"/>
<evidence type="ECO:0000313" key="1">
    <source>
        <dbReference type="EMBL" id="KER23604.1"/>
    </source>
</evidence>
<gene>
    <name evidence="1" type="ORF">T265_08545</name>
</gene>
<name>A0A075A810_OPIVI</name>